<keyword evidence="1" id="KW-0812">Transmembrane</keyword>
<keyword evidence="1" id="KW-1133">Transmembrane helix</keyword>
<comment type="caution">
    <text evidence="2">The sequence shown here is derived from an EMBL/GenBank/DDBJ whole genome shotgun (WGS) entry which is preliminary data.</text>
</comment>
<keyword evidence="3" id="KW-1185">Reference proteome</keyword>
<feature type="transmembrane region" description="Helical" evidence="1">
    <location>
        <begin position="12"/>
        <end position="36"/>
    </location>
</feature>
<evidence type="ECO:0008006" key="4">
    <source>
        <dbReference type="Google" id="ProtNLM"/>
    </source>
</evidence>
<gene>
    <name evidence="2" type="ORF">ABID23_000002</name>
</gene>
<reference evidence="2 3" key="1">
    <citation type="submission" date="2024-06" db="EMBL/GenBank/DDBJ databases">
        <title>Genomic Encyclopedia of Type Strains, Phase IV (KMG-IV): sequencing the most valuable type-strain genomes for metagenomic binning, comparative biology and taxonomic classification.</title>
        <authorList>
            <person name="Goeker M."/>
        </authorList>
    </citation>
    <scope>NUCLEOTIDE SEQUENCE [LARGE SCALE GENOMIC DNA]</scope>
    <source>
        <strain evidence="2 3">DSM 23649</strain>
    </source>
</reference>
<evidence type="ECO:0000256" key="1">
    <source>
        <dbReference type="SAM" id="Phobius"/>
    </source>
</evidence>
<sequence length="45" mass="5154">MNIFYKSAGVVSSLILITCFSVLPELFCSFLIASIFRNLQYLLFM</sequence>
<accession>A0ABV2HET5</accession>
<protein>
    <recommendedName>
        <fullName evidence="4">Lipoprotein</fullName>
    </recommendedName>
</protein>
<dbReference type="EMBL" id="JBEPLI010000001">
    <property type="protein sequence ID" value="MET3588932.1"/>
    <property type="molecule type" value="Genomic_DNA"/>
</dbReference>
<name>A0ABV2HET5_9HYPH</name>
<organism evidence="2 3">
    <name type="scientific">Bartonella silvatica</name>
    <dbReference type="NCBI Taxonomy" id="357760"/>
    <lineage>
        <taxon>Bacteria</taxon>
        <taxon>Pseudomonadati</taxon>
        <taxon>Pseudomonadota</taxon>
        <taxon>Alphaproteobacteria</taxon>
        <taxon>Hyphomicrobiales</taxon>
        <taxon>Bartonellaceae</taxon>
        <taxon>Bartonella</taxon>
    </lineage>
</organism>
<dbReference type="Proteomes" id="UP001549086">
    <property type="component" value="Unassembled WGS sequence"/>
</dbReference>
<proteinExistence type="predicted"/>
<evidence type="ECO:0000313" key="3">
    <source>
        <dbReference type="Proteomes" id="UP001549086"/>
    </source>
</evidence>
<evidence type="ECO:0000313" key="2">
    <source>
        <dbReference type="EMBL" id="MET3588932.1"/>
    </source>
</evidence>
<keyword evidence="1" id="KW-0472">Membrane</keyword>